<dbReference type="Pfam" id="PF13920">
    <property type="entry name" value="zf-C3HC4_3"/>
    <property type="match status" value="1"/>
</dbReference>
<keyword evidence="3" id="KW-0479">Metal-binding</keyword>
<organism evidence="10 11">
    <name type="scientific">Crassostrea virginica</name>
    <name type="common">Eastern oyster</name>
    <dbReference type="NCBI Taxonomy" id="6565"/>
    <lineage>
        <taxon>Eukaryota</taxon>
        <taxon>Metazoa</taxon>
        <taxon>Spiralia</taxon>
        <taxon>Lophotrochozoa</taxon>
        <taxon>Mollusca</taxon>
        <taxon>Bivalvia</taxon>
        <taxon>Autobranchia</taxon>
        <taxon>Pteriomorphia</taxon>
        <taxon>Ostreida</taxon>
        <taxon>Ostreoidea</taxon>
        <taxon>Ostreidae</taxon>
        <taxon>Crassostrea</taxon>
    </lineage>
</organism>
<dbReference type="PROSITE" id="PS50143">
    <property type="entry name" value="BIR_REPEAT_2"/>
    <property type="match status" value="2"/>
</dbReference>
<keyword evidence="2" id="KW-0053">Apoptosis</keyword>
<protein>
    <submittedName>
        <fullName evidence="11">Baculoviral IAP repeat-containing protein 7-A-like</fullName>
    </submittedName>
</protein>
<keyword evidence="5" id="KW-0862">Zinc</keyword>
<dbReference type="InterPro" id="IPR013083">
    <property type="entry name" value="Znf_RING/FYVE/PHD"/>
</dbReference>
<dbReference type="InterPro" id="IPR001841">
    <property type="entry name" value="Znf_RING"/>
</dbReference>
<feature type="compositionally biased region" description="Polar residues" evidence="7">
    <location>
        <begin position="421"/>
        <end position="439"/>
    </location>
</feature>
<evidence type="ECO:0000313" key="10">
    <source>
        <dbReference type="Proteomes" id="UP000694844"/>
    </source>
</evidence>
<feature type="region of interest" description="Disordered" evidence="7">
    <location>
        <begin position="410"/>
        <end position="452"/>
    </location>
</feature>
<reference evidence="11" key="1">
    <citation type="submission" date="2025-08" db="UniProtKB">
        <authorList>
            <consortium name="RefSeq"/>
        </authorList>
    </citation>
    <scope>IDENTIFICATION</scope>
    <source>
        <tissue evidence="11">Whole sample</tissue>
    </source>
</reference>
<dbReference type="SMART" id="SM00238">
    <property type="entry name" value="BIR"/>
    <property type="match status" value="2"/>
</dbReference>
<dbReference type="PROSITE" id="PS50089">
    <property type="entry name" value="ZF_RING_2"/>
    <property type="match status" value="1"/>
</dbReference>
<dbReference type="GO" id="GO:0008270">
    <property type="term" value="F:zinc ion binding"/>
    <property type="evidence" value="ECO:0007669"/>
    <property type="project" value="UniProtKB-KW"/>
</dbReference>
<dbReference type="Proteomes" id="UP000694844">
    <property type="component" value="Chromosome 7"/>
</dbReference>
<dbReference type="RefSeq" id="XP_022293846.1">
    <property type="nucleotide sequence ID" value="XM_022438138.1"/>
</dbReference>
<name>A0A8B8AS00_CRAVI</name>
<accession>A0A8B8AS00</accession>
<sequence>MTKMPLFLMAWCFLLCIIRENRHEYIRNDSHCSYKKHKKEWTNDLFLFICLTIISKDKTNIYTPGFQWSVFPVTREGNSLESYFRGSLNSTAVPDGMCYEWIRLRSFSSFTLSPTSPSPVRLARSGFSFTGRGQECVCFSCGIHNSDWSESNVTETHRRLSPLCRHLNGDNETNIPIGSSESLQSSDSRSLSCTQGASNNQDVGRQQTSSLESNFARNSENQTNVQTQPLSRSNPRSCSFRNRSLGIVFERPRYPRYSVIATRISSFQNWPSCLTQTPRNLSTAGFFYLGHGDHVRCFYCGGGLRNWEPGDDTWVEHARWFPKCPFLLQNRGTDFIKLVQRAHRELSENARSQNNSDDPDIEQLPAAQTVHEMGYAWETIRKIYGQFKGLNPLKIKVEELIEGLAENDSALQPAPEEKSSDNQCNEGQQEITCSSSGQNGAHAADTHSNDSKINSELSRELEATSLEDETQSLIDENRRLKEQRLCKICMEEDISIALLPCGHLCCCVQCAPAMRKCPICRSFIKGTVKTFPA</sequence>
<dbReference type="GO" id="GO:0006915">
    <property type="term" value="P:apoptotic process"/>
    <property type="evidence" value="ECO:0007669"/>
    <property type="project" value="UniProtKB-KW"/>
</dbReference>
<keyword evidence="10" id="KW-1185">Reference proteome</keyword>
<dbReference type="Gene3D" id="1.10.1170.10">
    <property type="entry name" value="Inhibitor Of Apoptosis Protein (2mihbC-IAP-1), Chain A"/>
    <property type="match status" value="2"/>
</dbReference>
<dbReference type="FunFam" id="1.10.1170.10:FF:000002">
    <property type="entry name" value="Baculoviral IAP repeat containing 7"/>
    <property type="match status" value="1"/>
</dbReference>
<feature type="compositionally biased region" description="Low complexity" evidence="7">
    <location>
        <begin position="179"/>
        <end position="192"/>
    </location>
</feature>
<evidence type="ECO:0000256" key="8">
    <source>
        <dbReference type="SAM" id="SignalP"/>
    </source>
</evidence>
<dbReference type="OrthoDB" id="297881at2759"/>
<proteinExistence type="inferred from homology"/>
<dbReference type="CDD" id="cd16713">
    <property type="entry name" value="RING-HC_BIRC2_3_7"/>
    <property type="match status" value="1"/>
</dbReference>
<dbReference type="GO" id="GO:0051726">
    <property type="term" value="P:regulation of cell cycle"/>
    <property type="evidence" value="ECO:0007669"/>
    <property type="project" value="TreeGrafter"/>
</dbReference>
<evidence type="ECO:0000256" key="7">
    <source>
        <dbReference type="SAM" id="MobiDB-lite"/>
    </source>
</evidence>
<evidence type="ECO:0000256" key="1">
    <source>
        <dbReference type="ARBA" id="ARBA00006672"/>
    </source>
</evidence>
<dbReference type="AlphaFoldDB" id="A0A8B8AS00"/>
<dbReference type="PROSITE" id="PS01282">
    <property type="entry name" value="BIR_REPEAT_1"/>
    <property type="match status" value="1"/>
</dbReference>
<dbReference type="PANTHER" id="PTHR10044:SF139">
    <property type="entry name" value="DEATH-ASSOCIATED INHIBITOR OF APOPTOSIS 2"/>
    <property type="match status" value="1"/>
</dbReference>
<dbReference type="CDD" id="cd00022">
    <property type="entry name" value="BIR"/>
    <property type="match status" value="1"/>
</dbReference>
<evidence type="ECO:0000313" key="11">
    <source>
        <dbReference type="RefSeq" id="XP_022293846.1"/>
    </source>
</evidence>
<feature type="signal peptide" evidence="8">
    <location>
        <begin position="1"/>
        <end position="23"/>
    </location>
</feature>
<dbReference type="KEGG" id="cvn:111104279"/>
<dbReference type="GO" id="GO:0043027">
    <property type="term" value="F:cysteine-type endopeptidase inhibitor activity involved in apoptotic process"/>
    <property type="evidence" value="ECO:0007669"/>
    <property type="project" value="TreeGrafter"/>
</dbReference>
<dbReference type="Gene3D" id="3.30.40.10">
    <property type="entry name" value="Zinc/RING finger domain, C3HC4 (zinc finger)"/>
    <property type="match status" value="1"/>
</dbReference>
<feature type="region of interest" description="Disordered" evidence="7">
    <location>
        <begin position="171"/>
        <end position="237"/>
    </location>
</feature>
<comment type="similarity">
    <text evidence="1">Belongs to the IAP family.</text>
</comment>
<evidence type="ECO:0000256" key="6">
    <source>
        <dbReference type="PROSITE-ProRule" id="PRU00175"/>
    </source>
</evidence>
<dbReference type="InterPro" id="IPR050784">
    <property type="entry name" value="IAP"/>
</dbReference>
<feature type="chain" id="PRO_5034204680" evidence="8">
    <location>
        <begin position="24"/>
        <end position="533"/>
    </location>
</feature>
<dbReference type="GO" id="GO:0005737">
    <property type="term" value="C:cytoplasm"/>
    <property type="evidence" value="ECO:0007669"/>
    <property type="project" value="TreeGrafter"/>
</dbReference>
<dbReference type="GO" id="GO:0043066">
    <property type="term" value="P:negative regulation of apoptotic process"/>
    <property type="evidence" value="ECO:0007669"/>
    <property type="project" value="TreeGrafter"/>
</dbReference>
<dbReference type="InterPro" id="IPR001370">
    <property type="entry name" value="BIR_rpt"/>
</dbReference>
<dbReference type="Pfam" id="PF00653">
    <property type="entry name" value="BIR"/>
    <property type="match status" value="2"/>
</dbReference>
<evidence type="ECO:0000259" key="9">
    <source>
        <dbReference type="PROSITE" id="PS50089"/>
    </source>
</evidence>
<evidence type="ECO:0000256" key="2">
    <source>
        <dbReference type="ARBA" id="ARBA00022703"/>
    </source>
</evidence>
<evidence type="ECO:0000256" key="4">
    <source>
        <dbReference type="ARBA" id="ARBA00022771"/>
    </source>
</evidence>
<dbReference type="GeneID" id="111104279"/>
<dbReference type="GO" id="GO:0005634">
    <property type="term" value="C:nucleus"/>
    <property type="evidence" value="ECO:0007669"/>
    <property type="project" value="TreeGrafter"/>
</dbReference>
<dbReference type="PANTHER" id="PTHR10044">
    <property type="entry name" value="INHIBITOR OF APOPTOSIS"/>
    <property type="match status" value="1"/>
</dbReference>
<evidence type="ECO:0000256" key="5">
    <source>
        <dbReference type="ARBA" id="ARBA00022833"/>
    </source>
</evidence>
<keyword evidence="4 6" id="KW-0863">Zinc-finger</keyword>
<dbReference type="FunFam" id="3.30.40.10:FF:000184">
    <property type="entry name" value="Baculoviral IAP repeat containing 2"/>
    <property type="match status" value="1"/>
</dbReference>
<feature type="compositionally biased region" description="Polar residues" evidence="7">
    <location>
        <begin position="193"/>
        <end position="237"/>
    </location>
</feature>
<keyword evidence="8" id="KW-0732">Signal</keyword>
<feature type="domain" description="RING-type" evidence="9">
    <location>
        <begin position="486"/>
        <end position="521"/>
    </location>
</feature>
<dbReference type="SUPFAM" id="SSF57924">
    <property type="entry name" value="Inhibitor of apoptosis (IAP) repeat"/>
    <property type="match status" value="2"/>
</dbReference>
<gene>
    <name evidence="11" type="primary">LOC111104279</name>
</gene>
<dbReference type="FunFam" id="1.10.1170.10:FF:000003">
    <property type="entry name" value="E3 ubiquitin-protein ligase XIAP"/>
    <property type="match status" value="1"/>
</dbReference>
<evidence type="ECO:0000256" key="3">
    <source>
        <dbReference type="ARBA" id="ARBA00022723"/>
    </source>
</evidence>